<sequence>MQGFVDFAAEIGIALAYLVPAFAYLAAIGTFLFAGWGFWQQAQPANPFRGKPWIPVLSLILSGVFAAFPRILTLASNSGGGSVTVGTGGAFGYVPSVGAGGVLGATPAETIVNVVQVFQGFFQAFGAMMALLAVFAWWSVVRGASRRGQGGCLVQFAFGVALINVLPLSRLLATLFRANT</sequence>
<keyword evidence="1" id="KW-1133">Transmembrane helix</keyword>
<keyword evidence="1" id="KW-0472">Membrane</keyword>
<comment type="caution">
    <text evidence="2">The sequence shown here is derived from an EMBL/GenBank/DDBJ whole genome shotgun (WGS) entry which is preliminary data.</text>
</comment>
<feature type="transmembrane region" description="Helical" evidence="1">
    <location>
        <begin position="51"/>
        <end position="72"/>
    </location>
</feature>
<evidence type="ECO:0000256" key="1">
    <source>
        <dbReference type="SAM" id="Phobius"/>
    </source>
</evidence>
<evidence type="ECO:0000313" key="3">
    <source>
        <dbReference type="Proteomes" id="UP001589789"/>
    </source>
</evidence>
<feature type="transmembrane region" description="Helical" evidence="1">
    <location>
        <begin position="121"/>
        <end position="141"/>
    </location>
</feature>
<reference evidence="2 3" key="1">
    <citation type="submission" date="2024-09" db="EMBL/GenBank/DDBJ databases">
        <authorList>
            <person name="Sun Q."/>
            <person name="Mori K."/>
        </authorList>
    </citation>
    <scope>NUCLEOTIDE SEQUENCE [LARGE SCALE GENOMIC DNA]</scope>
    <source>
        <strain evidence="2 3">CCM 7468</strain>
    </source>
</reference>
<gene>
    <name evidence="2" type="ORF">ACFFIC_17195</name>
</gene>
<keyword evidence="3" id="KW-1185">Reference proteome</keyword>
<evidence type="ECO:0000313" key="2">
    <source>
        <dbReference type="EMBL" id="MFC0387266.1"/>
    </source>
</evidence>
<keyword evidence="1" id="KW-0812">Transmembrane</keyword>
<proteinExistence type="predicted"/>
<accession>A0ABV6IUZ6</accession>
<dbReference type="Proteomes" id="UP001589789">
    <property type="component" value="Unassembled WGS sequence"/>
</dbReference>
<feature type="transmembrane region" description="Helical" evidence="1">
    <location>
        <begin position="12"/>
        <end position="39"/>
    </location>
</feature>
<dbReference type="RefSeq" id="WP_377052545.1">
    <property type="nucleotide sequence ID" value="NZ_JBHLVZ010000059.1"/>
</dbReference>
<feature type="transmembrane region" description="Helical" evidence="1">
    <location>
        <begin position="153"/>
        <end position="173"/>
    </location>
</feature>
<name>A0ABV6IUZ6_9PROT</name>
<protein>
    <submittedName>
        <fullName evidence="2">Uncharacterized protein</fullName>
    </submittedName>
</protein>
<dbReference type="EMBL" id="JBHLVZ010000059">
    <property type="protein sequence ID" value="MFC0387266.1"/>
    <property type="molecule type" value="Genomic_DNA"/>
</dbReference>
<organism evidence="2 3">
    <name type="scientific">Muricoccus vinaceus</name>
    <dbReference type="NCBI Taxonomy" id="424704"/>
    <lineage>
        <taxon>Bacteria</taxon>
        <taxon>Pseudomonadati</taxon>
        <taxon>Pseudomonadota</taxon>
        <taxon>Alphaproteobacteria</taxon>
        <taxon>Acetobacterales</taxon>
        <taxon>Roseomonadaceae</taxon>
        <taxon>Muricoccus</taxon>
    </lineage>
</organism>